<dbReference type="EMBL" id="BKCP01003224">
    <property type="protein sequence ID" value="GER28816.1"/>
    <property type="molecule type" value="Genomic_DNA"/>
</dbReference>
<protein>
    <submittedName>
        <fullName evidence="1">Glycerol kinase</fullName>
    </submittedName>
</protein>
<comment type="caution">
    <text evidence="1">The sequence shown here is derived from an EMBL/GenBank/DDBJ whole genome shotgun (WGS) entry which is preliminary data.</text>
</comment>
<name>A0A5A7P8F2_STRAF</name>
<dbReference type="GO" id="GO:0016301">
    <property type="term" value="F:kinase activity"/>
    <property type="evidence" value="ECO:0007669"/>
    <property type="project" value="UniProtKB-KW"/>
</dbReference>
<keyword evidence="1" id="KW-0808">Transferase</keyword>
<gene>
    <name evidence="1" type="ORF">STAS_04637</name>
</gene>
<dbReference type="Proteomes" id="UP000325081">
    <property type="component" value="Unassembled WGS sequence"/>
</dbReference>
<keyword evidence="1" id="KW-0418">Kinase</keyword>
<accession>A0A5A7P8F2</accession>
<evidence type="ECO:0000313" key="1">
    <source>
        <dbReference type="EMBL" id="GER28816.1"/>
    </source>
</evidence>
<dbReference type="AlphaFoldDB" id="A0A5A7P8F2"/>
<proteinExistence type="predicted"/>
<keyword evidence="2" id="KW-1185">Reference proteome</keyword>
<reference evidence="2" key="1">
    <citation type="journal article" date="2019" name="Curr. Biol.">
        <title>Genome Sequence of Striga asiatica Provides Insight into the Evolution of Plant Parasitism.</title>
        <authorList>
            <person name="Yoshida S."/>
            <person name="Kim S."/>
            <person name="Wafula E.K."/>
            <person name="Tanskanen J."/>
            <person name="Kim Y.M."/>
            <person name="Honaas L."/>
            <person name="Yang Z."/>
            <person name="Spallek T."/>
            <person name="Conn C.E."/>
            <person name="Ichihashi Y."/>
            <person name="Cheong K."/>
            <person name="Cui S."/>
            <person name="Der J.P."/>
            <person name="Gundlach H."/>
            <person name="Jiao Y."/>
            <person name="Hori C."/>
            <person name="Ishida J.K."/>
            <person name="Kasahara H."/>
            <person name="Kiba T."/>
            <person name="Kim M.S."/>
            <person name="Koo N."/>
            <person name="Laohavisit A."/>
            <person name="Lee Y.H."/>
            <person name="Lumba S."/>
            <person name="McCourt P."/>
            <person name="Mortimer J.C."/>
            <person name="Mutuku J.M."/>
            <person name="Nomura T."/>
            <person name="Sasaki-Sekimoto Y."/>
            <person name="Seto Y."/>
            <person name="Wang Y."/>
            <person name="Wakatake T."/>
            <person name="Sakakibara H."/>
            <person name="Demura T."/>
            <person name="Yamaguchi S."/>
            <person name="Yoneyama K."/>
            <person name="Manabe R.I."/>
            <person name="Nelson D.C."/>
            <person name="Schulman A.H."/>
            <person name="Timko M.P."/>
            <person name="dePamphilis C.W."/>
            <person name="Choi D."/>
            <person name="Shirasu K."/>
        </authorList>
    </citation>
    <scope>NUCLEOTIDE SEQUENCE [LARGE SCALE GENOMIC DNA]</scope>
    <source>
        <strain evidence="2">cv. UVA1</strain>
    </source>
</reference>
<sequence length="143" mass="16208">MAQQLDEMARKIIIKRKKEKTHILLSRVEGLEGKGEHYHHHPGAYEPGESHHTAFSSNSCFLLFDLKWGQSQEDAGERRNARVPQISATTEIGDKIERGHLNYKSQIGARVPRRSATTEIGDKIERGHLNYKSQIGANLCFAF</sequence>
<organism evidence="1 2">
    <name type="scientific">Striga asiatica</name>
    <name type="common">Asiatic witchweed</name>
    <name type="synonym">Buchnera asiatica</name>
    <dbReference type="NCBI Taxonomy" id="4170"/>
    <lineage>
        <taxon>Eukaryota</taxon>
        <taxon>Viridiplantae</taxon>
        <taxon>Streptophyta</taxon>
        <taxon>Embryophyta</taxon>
        <taxon>Tracheophyta</taxon>
        <taxon>Spermatophyta</taxon>
        <taxon>Magnoliopsida</taxon>
        <taxon>eudicotyledons</taxon>
        <taxon>Gunneridae</taxon>
        <taxon>Pentapetalae</taxon>
        <taxon>asterids</taxon>
        <taxon>lamiids</taxon>
        <taxon>Lamiales</taxon>
        <taxon>Orobanchaceae</taxon>
        <taxon>Buchnereae</taxon>
        <taxon>Striga</taxon>
    </lineage>
</organism>
<evidence type="ECO:0000313" key="2">
    <source>
        <dbReference type="Proteomes" id="UP000325081"/>
    </source>
</evidence>